<dbReference type="FunFam" id="3.40.50.720:FF:000121">
    <property type="entry name" value="Prostaglandin reductase 2"/>
    <property type="match status" value="1"/>
</dbReference>
<evidence type="ECO:0000313" key="4">
    <source>
        <dbReference type="Proteomes" id="UP000317909"/>
    </source>
</evidence>
<dbReference type="CDD" id="cd05288">
    <property type="entry name" value="PGDH"/>
    <property type="match status" value="1"/>
</dbReference>
<dbReference type="Gene3D" id="3.40.50.720">
    <property type="entry name" value="NAD(P)-binding Rossmann-like Domain"/>
    <property type="match status" value="1"/>
</dbReference>
<dbReference type="EC" id="1.3.1.-" evidence="3"/>
<dbReference type="GO" id="GO:0016628">
    <property type="term" value="F:oxidoreductase activity, acting on the CH-CH group of donors, NAD or NADP as acceptor"/>
    <property type="evidence" value="ECO:0007669"/>
    <property type="project" value="InterPro"/>
</dbReference>
<evidence type="ECO:0000259" key="2">
    <source>
        <dbReference type="SMART" id="SM00829"/>
    </source>
</evidence>
<dbReference type="InterPro" id="IPR013149">
    <property type="entry name" value="ADH-like_C"/>
</dbReference>
<proteinExistence type="predicted"/>
<dbReference type="Pfam" id="PF16884">
    <property type="entry name" value="ADH_N_2"/>
    <property type="match status" value="1"/>
</dbReference>
<feature type="domain" description="Enoyl reductase (ER)" evidence="2">
    <location>
        <begin position="18"/>
        <end position="335"/>
    </location>
</feature>
<protein>
    <submittedName>
        <fullName evidence="3">NADPH-dependent curcumin reductase</fullName>
        <ecNumber evidence="3">1.3.1.-</ecNumber>
    </submittedName>
</protein>
<dbReference type="OrthoDB" id="9805663at2"/>
<keyword evidence="1 3" id="KW-0560">Oxidoreductase</keyword>
<organism evidence="3 4">
    <name type="scientific">Lacipirellula limnantheis</name>
    <dbReference type="NCBI Taxonomy" id="2528024"/>
    <lineage>
        <taxon>Bacteria</taxon>
        <taxon>Pseudomonadati</taxon>
        <taxon>Planctomycetota</taxon>
        <taxon>Planctomycetia</taxon>
        <taxon>Pirellulales</taxon>
        <taxon>Lacipirellulaceae</taxon>
        <taxon>Lacipirellula</taxon>
    </lineage>
</organism>
<dbReference type="SUPFAM" id="SSF50129">
    <property type="entry name" value="GroES-like"/>
    <property type="match status" value="1"/>
</dbReference>
<gene>
    <name evidence="3" type="primary">curA</name>
    <name evidence="3" type="ORF">I41_38900</name>
</gene>
<dbReference type="InterPro" id="IPR020843">
    <property type="entry name" value="ER"/>
</dbReference>
<dbReference type="AlphaFoldDB" id="A0A517U242"/>
<dbReference type="Pfam" id="PF00107">
    <property type="entry name" value="ADH_zinc_N"/>
    <property type="match status" value="1"/>
</dbReference>
<dbReference type="EMBL" id="CP036339">
    <property type="protein sequence ID" value="QDT74692.1"/>
    <property type="molecule type" value="Genomic_DNA"/>
</dbReference>
<keyword evidence="4" id="KW-1185">Reference proteome</keyword>
<dbReference type="Proteomes" id="UP000317909">
    <property type="component" value="Chromosome"/>
</dbReference>
<dbReference type="InterPro" id="IPR041694">
    <property type="entry name" value="ADH_N_2"/>
</dbReference>
<dbReference type="PANTHER" id="PTHR43205">
    <property type="entry name" value="PROSTAGLANDIN REDUCTASE"/>
    <property type="match status" value="1"/>
</dbReference>
<evidence type="ECO:0000313" key="3">
    <source>
        <dbReference type="EMBL" id="QDT74692.1"/>
    </source>
</evidence>
<dbReference type="Gene3D" id="3.90.180.10">
    <property type="entry name" value="Medium-chain alcohol dehydrogenases, catalytic domain"/>
    <property type="match status" value="1"/>
</dbReference>
<dbReference type="InterPro" id="IPR036291">
    <property type="entry name" value="NAD(P)-bd_dom_sf"/>
</dbReference>
<evidence type="ECO:0000256" key="1">
    <source>
        <dbReference type="ARBA" id="ARBA00023002"/>
    </source>
</evidence>
<name>A0A517U242_9BACT</name>
<dbReference type="SUPFAM" id="SSF51735">
    <property type="entry name" value="NAD(P)-binding Rossmann-fold domains"/>
    <property type="match status" value="1"/>
</dbReference>
<dbReference type="PANTHER" id="PTHR43205:SF7">
    <property type="entry name" value="PROSTAGLANDIN REDUCTASE 1"/>
    <property type="match status" value="1"/>
</dbReference>
<dbReference type="InterPro" id="IPR011032">
    <property type="entry name" value="GroES-like_sf"/>
</dbReference>
<dbReference type="SMART" id="SM00829">
    <property type="entry name" value="PKS_ER"/>
    <property type="match status" value="1"/>
</dbReference>
<accession>A0A517U242</accession>
<reference evidence="3 4" key="1">
    <citation type="submission" date="2019-02" db="EMBL/GenBank/DDBJ databases">
        <title>Deep-cultivation of Planctomycetes and their phenomic and genomic characterization uncovers novel biology.</title>
        <authorList>
            <person name="Wiegand S."/>
            <person name="Jogler M."/>
            <person name="Boedeker C."/>
            <person name="Pinto D."/>
            <person name="Vollmers J."/>
            <person name="Rivas-Marin E."/>
            <person name="Kohn T."/>
            <person name="Peeters S.H."/>
            <person name="Heuer A."/>
            <person name="Rast P."/>
            <person name="Oberbeckmann S."/>
            <person name="Bunk B."/>
            <person name="Jeske O."/>
            <person name="Meyerdierks A."/>
            <person name="Storesund J.E."/>
            <person name="Kallscheuer N."/>
            <person name="Luecker S."/>
            <person name="Lage O.M."/>
            <person name="Pohl T."/>
            <person name="Merkel B.J."/>
            <person name="Hornburger P."/>
            <person name="Mueller R.-W."/>
            <person name="Bruemmer F."/>
            <person name="Labrenz M."/>
            <person name="Spormann A.M."/>
            <person name="Op den Camp H."/>
            <person name="Overmann J."/>
            <person name="Amann R."/>
            <person name="Jetten M.S.M."/>
            <person name="Mascher T."/>
            <person name="Medema M.H."/>
            <person name="Devos D.P."/>
            <person name="Kaster A.-K."/>
            <person name="Ovreas L."/>
            <person name="Rohde M."/>
            <person name="Galperin M.Y."/>
            <person name="Jogler C."/>
        </authorList>
    </citation>
    <scope>NUCLEOTIDE SEQUENCE [LARGE SCALE GENOMIC DNA]</scope>
    <source>
        <strain evidence="3 4">I41</strain>
    </source>
</reference>
<sequence>MPTQNKQILLASRPHGEPTLDNFKLVQTELPSPAPGQLLLRSLYLSLDPYMRGRMNEGKSYASPVEVGGVMGGQAVTEVVESNHPDHRVGEIVLAPIGWQEYALSDGDGLQEIDPSLGPISYALGVLGMPGLTAYTGLMNIGQPKPGETLVVAAASGAVGSVVGQLGKLKGCRVIGIAGGAEKCRYVNEELGFDDCLDHRAADLAGRLKAACPDGVDVYFENVGGEVFTAVFPLLNNFARIPVCGLIAHYNATELPSGPDRVPLLMQNVLVKRLTLRGFIVSDFAAQFPQFLEEVGGWVRAGRIKYKEDVSEGLENAPRELIGVLRGENFGKKIVRVGTVPREA</sequence>
<dbReference type="RefSeq" id="WP_145434434.1">
    <property type="nucleotide sequence ID" value="NZ_CP036339.1"/>
</dbReference>
<dbReference type="InterPro" id="IPR045010">
    <property type="entry name" value="MDR_fam"/>
</dbReference>
<dbReference type="KEGG" id="llh:I41_38900"/>